<accession>X1CJ71</accession>
<dbReference type="Gene3D" id="3.30.420.10">
    <property type="entry name" value="Ribonuclease H-like superfamily/Ribonuclease H"/>
    <property type="match status" value="1"/>
</dbReference>
<dbReference type="GO" id="GO:0003676">
    <property type="term" value="F:nucleic acid binding"/>
    <property type="evidence" value="ECO:0007669"/>
    <property type="project" value="InterPro"/>
</dbReference>
<reference evidence="1" key="1">
    <citation type="journal article" date="2014" name="Front. Microbiol.">
        <title>High frequency of phylogenetically diverse reductive dehalogenase-homologous genes in deep subseafloor sedimentary metagenomes.</title>
        <authorList>
            <person name="Kawai M."/>
            <person name="Futagami T."/>
            <person name="Toyoda A."/>
            <person name="Takaki Y."/>
            <person name="Nishi S."/>
            <person name="Hori S."/>
            <person name="Arai W."/>
            <person name="Tsubouchi T."/>
            <person name="Morono Y."/>
            <person name="Uchiyama I."/>
            <person name="Ito T."/>
            <person name="Fujiyama A."/>
            <person name="Inagaki F."/>
            <person name="Takami H."/>
        </authorList>
    </citation>
    <scope>NUCLEOTIDE SEQUENCE</scope>
    <source>
        <strain evidence="1">Expedition CK06-06</strain>
    </source>
</reference>
<evidence type="ECO:0008006" key="2">
    <source>
        <dbReference type="Google" id="ProtNLM"/>
    </source>
</evidence>
<organism evidence="1">
    <name type="scientific">marine sediment metagenome</name>
    <dbReference type="NCBI Taxonomy" id="412755"/>
    <lineage>
        <taxon>unclassified sequences</taxon>
        <taxon>metagenomes</taxon>
        <taxon>ecological metagenomes</taxon>
    </lineage>
</organism>
<comment type="caution">
    <text evidence="1">The sequence shown here is derived from an EMBL/GenBank/DDBJ whole genome shotgun (WGS) entry which is preliminary data.</text>
</comment>
<dbReference type="AlphaFoldDB" id="X1CJ71"/>
<dbReference type="InterPro" id="IPR012337">
    <property type="entry name" value="RNaseH-like_sf"/>
</dbReference>
<feature type="non-terminal residue" evidence="1">
    <location>
        <position position="170"/>
    </location>
</feature>
<protein>
    <recommendedName>
        <fullName evidence="2">DNA-directed DNA polymerase</fullName>
    </recommendedName>
</protein>
<sequence>MTPMDDKRVEHTLRLGWAALAHYTPEDGLQVSEWIEFKDPLQFWQWVFVISAEHEQIYIVAHNISYDARLLKAFSMLPANSFAPEYAIMSQSCIFFTFQSDKQKIHLLDNSNYWQISLEALGKEFRVAKGKIDFETATDAELSVYCKQDVSVLVTIWQFWLAFLDEHDLA</sequence>
<dbReference type="InterPro" id="IPR036397">
    <property type="entry name" value="RNaseH_sf"/>
</dbReference>
<proteinExistence type="predicted"/>
<dbReference type="SUPFAM" id="SSF53098">
    <property type="entry name" value="Ribonuclease H-like"/>
    <property type="match status" value="1"/>
</dbReference>
<evidence type="ECO:0000313" key="1">
    <source>
        <dbReference type="EMBL" id="GAG93072.1"/>
    </source>
</evidence>
<gene>
    <name evidence="1" type="ORF">S01H4_38638</name>
</gene>
<dbReference type="EMBL" id="BART01020851">
    <property type="protein sequence ID" value="GAG93072.1"/>
    <property type="molecule type" value="Genomic_DNA"/>
</dbReference>
<name>X1CJ71_9ZZZZ</name>